<evidence type="ECO:0000259" key="1">
    <source>
        <dbReference type="PROSITE" id="PS50801"/>
    </source>
</evidence>
<dbReference type="PROSITE" id="PS50801">
    <property type="entry name" value="STAS"/>
    <property type="match status" value="1"/>
</dbReference>
<dbReference type="SUPFAM" id="SSF52091">
    <property type="entry name" value="SpoIIaa-like"/>
    <property type="match status" value="1"/>
</dbReference>
<evidence type="ECO:0000313" key="2">
    <source>
        <dbReference type="EMBL" id="GAA3979032.1"/>
    </source>
</evidence>
<dbReference type="Pfam" id="PF01740">
    <property type="entry name" value="STAS"/>
    <property type="match status" value="1"/>
</dbReference>
<proteinExistence type="predicted"/>
<feature type="domain" description="STAS" evidence="1">
    <location>
        <begin position="7"/>
        <end position="134"/>
    </location>
</feature>
<dbReference type="PANTHER" id="PTHR33495">
    <property type="entry name" value="ANTI-SIGMA FACTOR ANTAGONIST TM_1081-RELATED-RELATED"/>
    <property type="match status" value="1"/>
</dbReference>
<dbReference type="InterPro" id="IPR036513">
    <property type="entry name" value="STAS_dom_sf"/>
</dbReference>
<dbReference type="InterPro" id="IPR014557">
    <property type="entry name" value="UCP029548_STAS-type"/>
</dbReference>
<reference evidence="3" key="1">
    <citation type="journal article" date="2019" name="Int. J. Syst. Evol. Microbiol.">
        <title>The Global Catalogue of Microorganisms (GCM) 10K type strain sequencing project: providing services to taxonomists for standard genome sequencing and annotation.</title>
        <authorList>
            <consortium name="The Broad Institute Genomics Platform"/>
            <consortium name="The Broad Institute Genome Sequencing Center for Infectious Disease"/>
            <person name="Wu L."/>
            <person name="Ma J."/>
        </authorList>
    </citation>
    <scope>NUCLEOTIDE SEQUENCE [LARGE SCALE GENOMIC DNA]</scope>
    <source>
        <strain evidence="3">JCM 17555</strain>
    </source>
</reference>
<organism evidence="2 3">
    <name type="scientific">Allohahella marinimesophila</name>
    <dbReference type="NCBI Taxonomy" id="1054972"/>
    <lineage>
        <taxon>Bacteria</taxon>
        <taxon>Pseudomonadati</taxon>
        <taxon>Pseudomonadota</taxon>
        <taxon>Gammaproteobacteria</taxon>
        <taxon>Oceanospirillales</taxon>
        <taxon>Hahellaceae</taxon>
        <taxon>Allohahella</taxon>
    </lineage>
</organism>
<dbReference type="Gene3D" id="3.30.750.24">
    <property type="entry name" value="STAS domain"/>
    <property type="match status" value="1"/>
</dbReference>
<evidence type="ECO:0000313" key="3">
    <source>
        <dbReference type="Proteomes" id="UP001501337"/>
    </source>
</evidence>
<dbReference type="EMBL" id="BAABBO010000023">
    <property type="protein sequence ID" value="GAA3979032.1"/>
    <property type="molecule type" value="Genomic_DNA"/>
</dbReference>
<comment type="caution">
    <text evidence="2">The sequence shown here is derived from an EMBL/GenBank/DDBJ whole genome shotgun (WGS) entry which is preliminary data.</text>
</comment>
<gene>
    <name evidence="2" type="ORF">GCM10022278_39500</name>
</gene>
<protein>
    <submittedName>
        <fullName evidence="2">STAS domain-containing protein</fullName>
    </submittedName>
</protein>
<dbReference type="Proteomes" id="UP001501337">
    <property type="component" value="Unassembled WGS sequence"/>
</dbReference>
<dbReference type="InterPro" id="IPR002645">
    <property type="entry name" value="STAS_dom"/>
</dbReference>
<dbReference type="PANTHER" id="PTHR33495:SF2">
    <property type="entry name" value="ANTI-SIGMA FACTOR ANTAGONIST TM_1081-RELATED"/>
    <property type="match status" value="1"/>
</dbReference>
<name>A0ABP7QAG6_9GAMM</name>
<dbReference type="RefSeq" id="WP_344809670.1">
    <property type="nucleotide sequence ID" value="NZ_BAABBO010000023.1"/>
</dbReference>
<sequence length="179" mass="19913">MVPNPGFKILQAERRGVYVIKFVGEIRLNLCSTLDRVIERMQADDHFVTVIVDLTETTVVDSTTLGLIAKIGLFAREQDRILPTIISVNADVTRLIMTMGLDDLFVIVSKAAVHASDLLEIPILQASEDEVREKVLAAHLTLMEINDANKETFRDLVAALECDQAENDNRWATLGRHGS</sequence>
<dbReference type="CDD" id="cd07043">
    <property type="entry name" value="STAS_anti-anti-sigma_factors"/>
    <property type="match status" value="1"/>
</dbReference>
<keyword evidence="3" id="KW-1185">Reference proteome</keyword>
<dbReference type="PIRSF" id="PIRSF029548">
    <property type="entry name" value="UCP029548"/>
    <property type="match status" value="1"/>
</dbReference>
<accession>A0ABP7QAG6</accession>